<dbReference type="InterPro" id="IPR055170">
    <property type="entry name" value="GFO_IDH_MocA-like_dom"/>
</dbReference>
<protein>
    <submittedName>
        <fullName evidence="3">Gfo/Idh/MocA family oxidoreductase</fullName>
    </submittedName>
</protein>
<dbReference type="Gene3D" id="3.30.360.10">
    <property type="entry name" value="Dihydrodipicolinate Reductase, domain 2"/>
    <property type="match status" value="1"/>
</dbReference>
<dbReference type="Pfam" id="PF22725">
    <property type="entry name" value="GFO_IDH_MocA_C3"/>
    <property type="match status" value="1"/>
</dbReference>
<evidence type="ECO:0000313" key="4">
    <source>
        <dbReference type="Proteomes" id="UP000514720"/>
    </source>
</evidence>
<dbReference type="RefSeq" id="WP_258876839.1">
    <property type="nucleotide sequence ID" value="NZ_CP048914.1"/>
</dbReference>
<dbReference type="InterPro" id="IPR000683">
    <property type="entry name" value="Gfo/Idh/MocA-like_OxRdtase_N"/>
</dbReference>
<dbReference type="PANTHER" id="PTHR43249">
    <property type="entry name" value="UDP-N-ACETYL-2-AMINO-2-DEOXY-D-GLUCURONATE OXIDASE"/>
    <property type="match status" value="1"/>
</dbReference>
<dbReference type="InterPro" id="IPR052515">
    <property type="entry name" value="Gfo/Idh/MocA_Oxidoreductase"/>
</dbReference>
<organism evidence="3 4">
    <name type="scientific">Candidatus Xianfuyuplasma coldseepsis</name>
    <dbReference type="NCBI Taxonomy" id="2782163"/>
    <lineage>
        <taxon>Bacteria</taxon>
        <taxon>Bacillati</taxon>
        <taxon>Mycoplasmatota</taxon>
        <taxon>Mollicutes</taxon>
        <taxon>Candidatus Izemoplasmatales</taxon>
        <taxon>Candidatus Izemoplasmataceae</taxon>
        <taxon>Candidatus Xianfuyuplasma</taxon>
    </lineage>
</organism>
<dbReference type="AlphaFoldDB" id="A0A7L7KS38"/>
<reference evidence="3 4" key="1">
    <citation type="submission" date="2020-02" db="EMBL/GenBank/DDBJ databases">
        <authorList>
            <person name="Zheng R.K."/>
            <person name="Sun C.M."/>
        </authorList>
    </citation>
    <scope>NUCLEOTIDE SEQUENCE [LARGE SCALE GENOMIC DNA]</scope>
    <source>
        <strain evidence="4">zrk13</strain>
    </source>
</reference>
<dbReference type="Proteomes" id="UP000514720">
    <property type="component" value="Chromosome"/>
</dbReference>
<dbReference type="PANTHER" id="PTHR43249:SF1">
    <property type="entry name" value="D-GLUCOSIDE 3-DEHYDROGENASE"/>
    <property type="match status" value="1"/>
</dbReference>
<evidence type="ECO:0000259" key="2">
    <source>
        <dbReference type="Pfam" id="PF22725"/>
    </source>
</evidence>
<dbReference type="GO" id="GO:0000166">
    <property type="term" value="F:nucleotide binding"/>
    <property type="evidence" value="ECO:0007669"/>
    <property type="project" value="InterPro"/>
</dbReference>
<dbReference type="Pfam" id="PF01408">
    <property type="entry name" value="GFO_IDH_MocA"/>
    <property type="match status" value="1"/>
</dbReference>
<feature type="domain" description="GFO/IDH/MocA-like oxidoreductase" evidence="2">
    <location>
        <begin position="132"/>
        <end position="250"/>
    </location>
</feature>
<accession>A0A7L7KS38</accession>
<proteinExistence type="predicted"/>
<evidence type="ECO:0000259" key="1">
    <source>
        <dbReference type="Pfam" id="PF01408"/>
    </source>
</evidence>
<dbReference type="EMBL" id="CP048914">
    <property type="protein sequence ID" value="QMS85072.1"/>
    <property type="molecule type" value="Genomic_DNA"/>
</dbReference>
<feature type="domain" description="Gfo/Idh/MocA-like oxidoreductase N-terminal" evidence="1">
    <location>
        <begin position="4"/>
        <end position="119"/>
    </location>
</feature>
<dbReference type="SUPFAM" id="SSF55347">
    <property type="entry name" value="Glyceraldehyde-3-phosphate dehydrogenase-like, C-terminal domain"/>
    <property type="match status" value="1"/>
</dbReference>
<dbReference type="Gene3D" id="3.40.50.720">
    <property type="entry name" value="NAD(P)-binding Rossmann-like Domain"/>
    <property type="match status" value="1"/>
</dbReference>
<gene>
    <name evidence="3" type="ORF">G4Z02_04720</name>
</gene>
<dbReference type="SUPFAM" id="SSF51735">
    <property type="entry name" value="NAD(P)-binding Rossmann-fold domains"/>
    <property type="match status" value="1"/>
</dbReference>
<evidence type="ECO:0000313" key="3">
    <source>
        <dbReference type="EMBL" id="QMS85072.1"/>
    </source>
</evidence>
<dbReference type="InterPro" id="IPR036291">
    <property type="entry name" value="NAD(P)-bd_dom_sf"/>
</dbReference>
<keyword evidence="4" id="KW-1185">Reference proteome</keyword>
<sequence>MSLGIGIVGCGVIYPFHVEAINQYTNAHIVGIYDLDHEKALSHQEGHNFNVYETLEAMLSDDKIDVIHVLTPHHEHYPITKKALQANKHVFVEKPFTIYHKHAKELVELADRKNKYLSVCFQHRTDKTTALIKDYVTNKTYGNLLGIKGMVHWLRDATYYNQALWRGTWKEEGGGSLINQGIHTLDLMIHIAGTVEHVHGTWMNIDHPYIEVDDNAYLTLDFTSGAKGLFNSTNSFAMSTDVQLEYHFEHAHFYQIGETLYQMNDNELEKVAENTTREGVKSYFGSGHIDIIRQFYDAIIHDNKNYVRGVDTLETSRIIDIVYQS</sequence>
<dbReference type="KEGG" id="xcl:G4Z02_04720"/>
<name>A0A7L7KS38_9MOLU</name>